<feature type="domain" description="Helicase C-terminal" evidence="8">
    <location>
        <begin position="73"/>
        <end position="247"/>
    </location>
</feature>
<dbReference type="InterPro" id="IPR007502">
    <property type="entry name" value="Helicase-assoc_dom"/>
</dbReference>
<evidence type="ECO:0000256" key="2">
    <source>
        <dbReference type="ARBA" id="ARBA00022741"/>
    </source>
</evidence>
<gene>
    <name evidence="9" type="ORF">CJ030_MR2G012911</name>
</gene>
<dbReference type="Proteomes" id="UP000516437">
    <property type="component" value="Chromosome 2"/>
</dbReference>
<protein>
    <recommendedName>
        <fullName evidence="1">RNA helicase</fullName>
        <ecNumber evidence="1">3.6.4.13</ecNumber>
    </recommendedName>
</protein>
<dbReference type="InterPro" id="IPR014720">
    <property type="entry name" value="dsRBD_dom"/>
</dbReference>
<evidence type="ECO:0000256" key="7">
    <source>
        <dbReference type="ARBA" id="ARBA00060772"/>
    </source>
</evidence>
<dbReference type="PANTHER" id="PTHR18934:SF229">
    <property type="entry name" value="DEXH-BOX ATP-DEPENDENT RNA HELICASE DEXH3"/>
    <property type="match status" value="1"/>
</dbReference>
<evidence type="ECO:0000313" key="10">
    <source>
        <dbReference type="Proteomes" id="UP000516437"/>
    </source>
</evidence>
<dbReference type="InterPro" id="IPR027417">
    <property type="entry name" value="P-loop_NTPase"/>
</dbReference>
<dbReference type="Pfam" id="PF04408">
    <property type="entry name" value="WHD_HA2"/>
    <property type="match status" value="1"/>
</dbReference>
<dbReference type="Gene3D" id="3.30.160.20">
    <property type="match status" value="1"/>
</dbReference>
<keyword evidence="3" id="KW-0378">Hydrolase</keyword>
<evidence type="ECO:0000259" key="8">
    <source>
        <dbReference type="PROSITE" id="PS51194"/>
    </source>
</evidence>
<keyword evidence="10" id="KW-1185">Reference proteome</keyword>
<dbReference type="Pfam" id="PF21010">
    <property type="entry name" value="HA2_C"/>
    <property type="match status" value="1"/>
</dbReference>
<dbReference type="InterPro" id="IPR048333">
    <property type="entry name" value="HA2_WH"/>
</dbReference>
<dbReference type="SUPFAM" id="SSF54768">
    <property type="entry name" value="dsRNA-binding domain-like"/>
    <property type="match status" value="1"/>
</dbReference>
<dbReference type="Pfam" id="PF00035">
    <property type="entry name" value="dsrm"/>
    <property type="match status" value="1"/>
</dbReference>
<dbReference type="CDD" id="cd00048">
    <property type="entry name" value="DSRM_SF"/>
    <property type="match status" value="1"/>
</dbReference>
<dbReference type="Pfam" id="PF07717">
    <property type="entry name" value="OB_NTP_bind"/>
    <property type="match status" value="1"/>
</dbReference>
<proteinExistence type="inferred from homology"/>
<dbReference type="FunFam" id="3.40.50.300:FF:000480">
    <property type="entry name" value="DExH-box ATP-dependent RNA helicase DExH3"/>
    <property type="match status" value="1"/>
</dbReference>
<dbReference type="CDD" id="cd18791">
    <property type="entry name" value="SF2_C_RHA"/>
    <property type="match status" value="1"/>
</dbReference>
<dbReference type="InterPro" id="IPR001650">
    <property type="entry name" value="Helicase_C-like"/>
</dbReference>
<dbReference type="EC" id="3.6.4.13" evidence="1"/>
<dbReference type="GO" id="GO:0016787">
    <property type="term" value="F:hydrolase activity"/>
    <property type="evidence" value="ECO:0007669"/>
    <property type="project" value="UniProtKB-KW"/>
</dbReference>
<dbReference type="EMBL" id="RXIC02000020">
    <property type="protein sequence ID" value="KAB1223780.1"/>
    <property type="molecule type" value="Genomic_DNA"/>
</dbReference>
<evidence type="ECO:0000256" key="3">
    <source>
        <dbReference type="ARBA" id="ARBA00022801"/>
    </source>
</evidence>
<dbReference type="PANTHER" id="PTHR18934">
    <property type="entry name" value="ATP-DEPENDENT RNA HELICASE"/>
    <property type="match status" value="1"/>
</dbReference>
<comment type="catalytic activity">
    <reaction evidence="6">
        <text>ATP + H2O = ADP + phosphate + H(+)</text>
        <dbReference type="Rhea" id="RHEA:13065"/>
        <dbReference type="ChEBI" id="CHEBI:15377"/>
        <dbReference type="ChEBI" id="CHEBI:15378"/>
        <dbReference type="ChEBI" id="CHEBI:30616"/>
        <dbReference type="ChEBI" id="CHEBI:43474"/>
        <dbReference type="ChEBI" id="CHEBI:456216"/>
        <dbReference type="EC" id="3.6.4.13"/>
    </reaction>
</comment>
<dbReference type="Pfam" id="PF26026">
    <property type="entry name" value="RNA_hel_CTD"/>
    <property type="match status" value="1"/>
</dbReference>
<evidence type="ECO:0000256" key="4">
    <source>
        <dbReference type="ARBA" id="ARBA00022806"/>
    </source>
</evidence>
<reference evidence="9 10" key="1">
    <citation type="journal article" date="2019" name="Plant Biotechnol. J.">
        <title>The red bayberry genome and genetic basis of sex determination.</title>
        <authorList>
            <person name="Jia H.M."/>
            <person name="Jia H.J."/>
            <person name="Cai Q.L."/>
            <person name="Wang Y."/>
            <person name="Zhao H.B."/>
            <person name="Yang W.F."/>
            <person name="Wang G.Y."/>
            <person name="Li Y.H."/>
            <person name="Zhan D.L."/>
            <person name="Shen Y.T."/>
            <person name="Niu Q.F."/>
            <person name="Chang L."/>
            <person name="Qiu J."/>
            <person name="Zhao L."/>
            <person name="Xie H.B."/>
            <person name="Fu W.Y."/>
            <person name="Jin J."/>
            <person name="Li X.W."/>
            <person name="Jiao Y."/>
            <person name="Zhou C.C."/>
            <person name="Tu T."/>
            <person name="Chai C.Y."/>
            <person name="Gao J.L."/>
            <person name="Fan L.J."/>
            <person name="van de Weg E."/>
            <person name="Wang J.Y."/>
            <person name="Gao Z.S."/>
        </authorList>
    </citation>
    <scope>NUCLEOTIDE SEQUENCE [LARGE SCALE GENOMIC DNA]</scope>
    <source>
        <tissue evidence="9">Leaves</tissue>
    </source>
</reference>
<dbReference type="GO" id="GO:0003723">
    <property type="term" value="F:RNA binding"/>
    <property type="evidence" value="ECO:0007669"/>
    <property type="project" value="TreeGrafter"/>
</dbReference>
<dbReference type="SUPFAM" id="SSF52540">
    <property type="entry name" value="P-loop containing nucleoside triphosphate hydrolases"/>
    <property type="match status" value="1"/>
</dbReference>
<dbReference type="Pfam" id="PF00271">
    <property type="entry name" value="Helicase_C"/>
    <property type="match status" value="1"/>
</dbReference>
<dbReference type="FunFam" id="1.20.120.1080:FF:000002">
    <property type="entry name" value="Putative ATP-dependent RNA helicase DHX36"/>
    <property type="match status" value="1"/>
</dbReference>
<dbReference type="SMART" id="SM00847">
    <property type="entry name" value="HA2"/>
    <property type="match status" value="1"/>
</dbReference>
<dbReference type="AlphaFoldDB" id="A0A6A1WLQ3"/>
<comment type="similarity">
    <text evidence="7">Belongs to the DExH box helicase family.</text>
</comment>
<dbReference type="InterPro" id="IPR011709">
    <property type="entry name" value="DEAD-box_helicase_OB_fold"/>
</dbReference>
<evidence type="ECO:0000313" key="9">
    <source>
        <dbReference type="EMBL" id="KAB1223780.1"/>
    </source>
</evidence>
<dbReference type="GO" id="GO:0003724">
    <property type="term" value="F:RNA helicase activity"/>
    <property type="evidence" value="ECO:0007669"/>
    <property type="project" value="UniProtKB-EC"/>
</dbReference>
<sequence>MTGYRLTPYNQIDDYGQEKVWKMQKQAQGLRKRKSQIASAVEDAVEAADFKEYSFRTRESLSCWNPDSIGFNLIEHTLCHIVNKERPGAVLVFMTGWDDINSLKDQLQSHPLLGDPSRVLLLACHGSMASSEQRLIFDKPEDGVRKIVLATNMAETSITINDVVFVVDCGKAKETSYDALNNTPCLLPSWISKAAARQRRGRAGRVQPGECFHLFPRCVYDAFADYQLPELLRTPLQSLCLQIKSLQVGSISQFLSMALQPPEPLSVQNAVEYLQIIGALDENEDLTVLGHNLSMLPVEPKLGKMLIYGAIFNCLDPIMTVVAGLSVRDPFLMPFDKKDLAESAKAQFSARDNSDHLALVRAYDGWKDAERQQSGYEYCWRNFLSGQTLKAIDSLRKQFFFLLRDSGLIDMNAESCNRWSHDVHLIRAVICAGLFPGICSVVNKEKSIALKTMEDGPVLLNSNSVNAGVPKIPDPWLVFNEKVKVNSVFLRDSTGISDSVLLLFGGNISRGGLDGHLKMLGGYLEFFMKPALAETYVSLKRGLEELIQKKLLDPKLDIRSHNELLLAVRLLVSEDQSMGRFVFNRQLPAPSKKTTRERLPVTFLIDEGGGDNSKSHLQTLLSRAGHEAPTYKTQQLKNNQFRSTVIFNGLNFVGQPRSGKKLAEKDAAAEALLWLKGESQSIPTDLEHVSTLLKKSKKKGRRKTSTRGANWDLSGHGVSTRWEWAFSYYIKRVLTLVNLNLFLDMELQPGREAAVQKCVMGADLTEAFSLGRGCSLSQLSYKPRGGLFLNSSYRAGSDELAQGKRTQFVAEESYQDYKKRLKAEV</sequence>
<evidence type="ECO:0000256" key="1">
    <source>
        <dbReference type="ARBA" id="ARBA00012552"/>
    </source>
</evidence>
<dbReference type="GO" id="GO:0005634">
    <property type="term" value="C:nucleus"/>
    <property type="evidence" value="ECO:0007669"/>
    <property type="project" value="TreeGrafter"/>
</dbReference>
<organism evidence="9 10">
    <name type="scientific">Morella rubra</name>
    <name type="common">Chinese bayberry</name>
    <dbReference type="NCBI Taxonomy" id="262757"/>
    <lineage>
        <taxon>Eukaryota</taxon>
        <taxon>Viridiplantae</taxon>
        <taxon>Streptophyta</taxon>
        <taxon>Embryophyta</taxon>
        <taxon>Tracheophyta</taxon>
        <taxon>Spermatophyta</taxon>
        <taxon>Magnoliopsida</taxon>
        <taxon>eudicotyledons</taxon>
        <taxon>Gunneridae</taxon>
        <taxon>Pentapetalae</taxon>
        <taxon>rosids</taxon>
        <taxon>fabids</taxon>
        <taxon>Fagales</taxon>
        <taxon>Myricaceae</taxon>
        <taxon>Morella</taxon>
    </lineage>
</organism>
<evidence type="ECO:0000256" key="6">
    <source>
        <dbReference type="ARBA" id="ARBA00047984"/>
    </source>
</evidence>
<dbReference type="OrthoDB" id="5600252at2759"/>
<keyword evidence="4 9" id="KW-0347">Helicase</keyword>
<dbReference type="SMART" id="SM00490">
    <property type="entry name" value="HELICc"/>
    <property type="match status" value="1"/>
</dbReference>
<dbReference type="PROSITE" id="PS51194">
    <property type="entry name" value="HELICASE_CTER"/>
    <property type="match status" value="1"/>
</dbReference>
<comment type="caution">
    <text evidence="9">The sequence shown here is derived from an EMBL/GenBank/DDBJ whole genome shotgun (WGS) entry which is preliminary data.</text>
</comment>
<name>A0A6A1WLQ3_9ROSI</name>
<dbReference type="SMART" id="SM00358">
    <property type="entry name" value="DSRM"/>
    <property type="match status" value="1"/>
</dbReference>
<dbReference type="InterPro" id="IPR059023">
    <property type="entry name" value="RNA_hel_CTD"/>
</dbReference>
<keyword evidence="2" id="KW-0547">Nucleotide-binding</keyword>
<dbReference type="GO" id="GO:0005524">
    <property type="term" value="F:ATP binding"/>
    <property type="evidence" value="ECO:0007669"/>
    <property type="project" value="UniProtKB-KW"/>
</dbReference>
<accession>A0A6A1WLQ3</accession>
<evidence type="ECO:0000256" key="5">
    <source>
        <dbReference type="ARBA" id="ARBA00022840"/>
    </source>
</evidence>
<keyword evidence="5" id="KW-0067">ATP-binding</keyword>
<dbReference type="Gene3D" id="3.40.50.300">
    <property type="entry name" value="P-loop containing nucleotide triphosphate hydrolases"/>
    <property type="match status" value="1"/>
</dbReference>
<dbReference type="Gene3D" id="1.20.120.1080">
    <property type="match status" value="1"/>
</dbReference>